<keyword evidence="2" id="KW-0723">Serine/threonine-protein kinase</keyword>
<keyword evidence="4" id="KW-0547">Nucleotide-binding</keyword>
<evidence type="ECO:0000313" key="12">
    <source>
        <dbReference type="Proteomes" id="UP000626109"/>
    </source>
</evidence>
<keyword evidence="3" id="KW-0808">Transferase</keyword>
<dbReference type="AlphaFoldDB" id="A0A813KZ30"/>
<dbReference type="Gene3D" id="1.10.510.10">
    <property type="entry name" value="Transferase(Phosphotransferase) domain 1"/>
    <property type="match status" value="1"/>
</dbReference>
<protein>
    <recommendedName>
        <fullName evidence="1">non-specific serine/threonine protein kinase</fullName>
        <ecNumber evidence="1">2.7.11.1</ecNumber>
    </recommendedName>
</protein>
<keyword evidence="6" id="KW-0067">ATP-binding</keyword>
<dbReference type="PANTHER" id="PTHR44899:SF3">
    <property type="entry name" value="SERINE_THREONINE-PROTEIN KINASE NEK1"/>
    <property type="match status" value="1"/>
</dbReference>
<feature type="region of interest" description="Disordered" evidence="9">
    <location>
        <begin position="505"/>
        <end position="544"/>
    </location>
</feature>
<dbReference type="SMART" id="SM00220">
    <property type="entry name" value="S_TKc"/>
    <property type="match status" value="1"/>
</dbReference>
<sequence>VATEFYDVLFSPPLKEAELKALHKAAKVILLRPGDVYLFSGGIAHTVLCASEGMCIGAYESLVTLHPVHVEHFLHTTDKEGPYCLDSYGMSSKELKDTKDDCLDQLEDAAEQFEQGGLAAACARGATPAEAPASWARLRAKLLADPSVEETLKKHFAAAVDICAGDRYFRSVPELSQRPINWHTHSLARKPRLELSVERPRHALVVVMFEERYQRLQILGEGAFGTANLVRERGRQRQLQVCKEVRISHLSQKACELASSEAQLLRSLSHPNIIGYVDSFVDGPRLYLLMEFADGGDLSSRIKEHQDSKQAFGESVIMFTHLQLAFALSYIHKRKILHRDVKPQNVFLTSEGILKLGDFGISKVLEGVTAGAQTTIGTPLYLSPEICNNEAYGIKSDLWSLGVVTYELAALRAPFKASSLPVLMVKVCSAEPDPLPAEYSEDLSRIVFGFLEKSASRRQSIEAVLCMPYARRHIADFLKRGPGGYRELLLPHAAAVLDLDSDLQQPHDVARQQQQQEDDHLCESPSPHPLAPPREVRAPPERQNAAAAEFHRNRQAALAAKERCRGSSLSSWSPGPVAANPKFVAQQQQRLQQQQHVAAKPTSAARAAPAAASSDVMAGSDRVAEVRRQAQLQREAKEALHSQELEAARREAYNDRLLAQKRRSGRSEESPAQPQIGFLETFELPDGIRTPSGIRTLEVPTGSDSEQVSAPVRDGDPRAMSRDMAQLREVLAFALTEGPEKGVSEEGGSNLESTLLPTHVEETTTTATTATTATTTSTAEDASPQLEPAEKTLRPSQPDHAGLDGPAASLRVIQEGTLDSLAYTLGSTAGLQASGPHTLTSAAEIPASGLYTFTSIAEIPAQRQSQDHIGSPATPLVPSSSHGFIFSEQGILAQSSILSEHTRAEQVPHQQSMLSGGIMLQMASDNISNSSNSPPTKLPLEPILPTKLPSEPDVSPQKLLLEPDVSPTNQPSSVELDVGSEAVQSPDHEEPVRPRCCVVM</sequence>
<reference evidence="11" key="1">
    <citation type="submission" date="2021-02" db="EMBL/GenBank/DDBJ databases">
        <authorList>
            <person name="Dougan E. K."/>
            <person name="Rhodes N."/>
            <person name="Thang M."/>
            <person name="Chan C."/>
        </authorList>
    </citation>
    <scope>NUCLEOTIDE SEQUENCE</scope>
</reference>
<evidence type="ECO:0000256" key="3">
    <source>
        <dbReference type="ARBA" id="ARBA00022679"/>
    </source>
</evidence>
<feature type="compositionally biased region" description="Low complexity" evidence="9">
    <location>
        <begin position="587"/>
        <end position="614"/>
    </location>
</feature>
<evidence type="ECO:0000259" key="10">
    <source>
        <dbReference type="PROSITE" id="PS50011"/>
    </source>
</evidence>
<evidence type="ECO:0000256" key="4">
    <source>
        <dbReference type="ARBA" id="ARBA00022741"/>
    </source>
</evidence>
<evidence type="ECO:0000313" key="11">
    <source>
        <dbReference type="EMBL" id="CAE8716048.1"/>
    </source>
</evidence>
<dbReference type="GO" id="GO:0005524">
    <property type="term" value="F:ATP binding"/>
    <property type="evidence" value="ECO:0007669"/>
    <property type="project" value="UniProtKB-KW"/>
</dbReference>
<evidence type="ECO:0000256" key="6">
    <source>
        <dbReference type="ARBA" id="ARBA00022840"/>
    </source>
</evidence>
<dbReference type="SUPFAM" id="SSF56112">
    <property type="entry name" value="Protein kinase-like (PK-like)"/>
    <property type="match status" value="1"/>
</dbReference>
<proteinExistence type="predicted"/>
<dbReference type="Gene3D" id="3.30.200.20">
    <property type="entry name" value="Phosphorylase Kinase, domain 1"/>
    <property type="match status" value="1"/>
</dbReference>
<organism evidence="11 12">
    <name type="scientific">Polarella glacialis</name>
    <name type="common">Dinoflagellate</name>
    <dbReference type="NCBI Taxonomy" id="89957"/>
    <lineage>
        <taxon>Eukaryota</taxon>
        <taxon>Sar</taxon>
        <taxon>Alveolata</taxon>
        <taxon>Dinophyceae</taxon>
        <taxon>Suessiales</taxon>
        <taxon>Suessiaceae</taxon>
        <taxon>Polarella</taxon>
    </lineage>
</organism>
<dbReference type="InterPro" id="IPR051131">
    <property type="entry name" value="NEK_Ser/Thr_kinase_NIMA"/>
</dbReference>
<feature type="compositionally biased region" description="Low complexity" evidence="9">
    <location>
        <begin position="924"/>
        <end position="933"/>
    </location>
</feature>
<feature type="non-terminal residue" evidence="11">
    <location>
        <position position="1"/>
    </location>
</feature>
<dbReference type="InterPro" id="IPR011009">
    <property type="entry name" value="Kinase-like_dom_sf"/>
</dbReference>
<accession>A0A813KZ30</accession>
<evidence type="ECO:0000256" key="2">
    <source>
        <dbReference type="ARBA" id="ARBA00022527"/>
    </source>
</evidence>
<evidence type="ECO:0000256" key="5">
    <source>
        <dbReference type="ARBA" id="ARBA00022777"/>
    </source>
</evidence>
<dbReference type="PROSITE" id="PS00108">
    <property type="entry name" value="PROTEIN_KINASE_ST"/>
    <property type="match status" value="1"/>
</dbReference>
<comment type="catalytic activity">
    <reaction evidence="8">
        <text>L-seryl-[protein] + ATP = O-phospho-L-seryl-[protein] + ADP + H(+)</text>
        <dbReference type="Rhea" id="RHEA:17989"/>
        <dbReference type="Rhea" id="RHEA-COMP:9863"/>
        <dbReference type="Rhea" id="RHEA-COMP:11604"/>
        <dbReference type="ChEBI" id="CHEBI:15378"/>
        <dbReference type="ChEBI" id="CHEBI:29999"/>
        <dbReference type="ChEBI" id="CHEBI:30616"/>
        <dbReference type="ChEBI" id="CHEBI:83421"/>
        <dbReference type="ChEBI" id="CHEBI:456216"/>
        <dbReference type="EC" id="2.7.11.1"/>
    </reaction>
</comment>
<dbReference type="EC" id="2.7.11.1" evidence="1"/>
<comment type="caution">
    <text evidence="11">The sequence shown here is derived from an EMBL/GenBank/DDBJ whole genome shotgun (WGS) entry which is preliminary data.</text>
</comment>
<dbReference type="PANTHER" id="PTHR44899">
    <property type="entry name" value="CAMK FAMILY PROTEIN KINASE"/>
    <property type="match status" value="1"/>
</dbReference>
<evidence type="ECO:0000256" key="8">
    <source>
        <dbReference type="ARBA" id="ARBA00048679"/>
    </source>
</evidence>
<dbReference type="GO" id="GO:0004674">
    <property type="term" value="F:protein serine/threonine kinase activity"/>
    <property type="evidence" value="ECO:0007669"/>
    <property type="project" value="UniProtKB-KW"/>
</dbReference>
<dbReference type="Pfam" id="PF00069">
    <property type="entry name" value="Pkinase"/>
    <property type="match status" value="1"/>
</dbReference>
<dbReference type="PROSITE" id="PS50011">
    <property type="entry name" value="PROTEIN_KINASE_DOM"/>
    <property type="match status" value="1"/>
</dbReference>
<dbReference type="EMBL" id="CAJNNW010032901">
    <property type="protein sequence ID" value="CAE8716048.1"/>
    <property type="molecule type" value="Genomic_DNA"/>
</dbReference>
<evidence type="ECO:0000256" key="1">
    <source>
        <dbReference type="ARBA" id="ARBA00012513"/>
    </source>
</evidence>
<evidence type="ECO:0000256" key="9">
    <source>
        <dbReference type="SAM" id="MobiDB-lite"/>
    </source>
</evidence>
<dbReference type="InterPro" id="IPR000719">
    <property type="entry name" value="Prot_kinase_dom"/>
</dbReference>
<comment type="catalytic activity">
    <reaction evidence="7">
        <text>L-threonyl-[protein] + ATP = O-phospho-L-threonyl-[protein] + ADP + H(+)</text>
        <dbReference type="Rhea" id="RHEA:46608"/>
        <dbReference type="Rhea" id="RHEA-COMP:11060"/>
        <dbReference type="Rhea" id="RHEA-COMP:11605"/>
        <dbReference type="ChEBI" id="CHEBI:15378"/>
        <dbReference type="ChEBI" id="CHEBI:30013"/>
        <dbReference type="ChEBI" id="CHEBI:30616"/>
        <dbReference type="ChEBI" id="CHEBI:61977"/>
        <dbReference type="ChEBI" id="CHEBI:456216"/>
        <dbReference type="EC" id="2.7.11.1"/>
    </reaction>
</comment>
<feature type="compositionally biased region" description="Low complexity" evidence="9">
    <location>
        <begin position="765"/>
        <end position="779"/>
    </location>
</feature>
<feature type="region of interest" description="Disordered" evidence="9">
    <location>
        <begin position="765"/>
        <end position="805"/>
    </location>
</feature>
<evidence type="ECO:0000256" key="7">
    <source>
        <dbReference type="ARBA" id="ARBA00047899"/>
    </source>
</evidence>
<dbReference type="Proteomes" id="UP000626109">
    <property type="component" value="Unassembled WGS sequence"/>
</dbReference>
<dbReference type="CDD" id="cd08215">
    <property type="entry name" value="STKc_Nek"/>
    <property type="match status" value="1"/>
</dbReference>
<feature type="domain" description="Protein kinase" evidence="10">
    <location>
        <begin position="213"/>
        <end position="470"/>
    </location>
</feature>
<feature type="region of interest" description="Disordered" evidence="9">
    <location>
        <begin position="924"/>
        <end position="1000"/>
    </location>
</feature>
<name>A0A813KZ30_POLGL</name>
<keyword evidence="5" id="KW-0418">Kinase</keyword>
<dbReference type="InterPro" id="IPR008271">
    <property type="entry name" value="Ser/Thr_kinase_AS"/>
</dbReference>
<feature type="region of interest" description="Disordered" evidence="9">
    <location>
        <begin position="689"/>
        <end position="717"/>
    </location>
</feature>
<feature type="region of interest" description="Disordered" evidence="9">
    <location>
        <begin position="587"/>
        <end position="622"/>
    </location>
</feature>
<gene>
    <name evidence="11" type="ORF">PGLA2088_LOCUS38897</name>
</gene>